<protein>
    <submittedName>
        <fullName evidence="2">Uncharacterized protein</fullName>
    </submittedName>
</protein>
<proteinExistence type="predicted"/>
<evidence type="ECO:0000256" key="1">
    <source>
        <dbReference type="SAM" id="SignalP"/>
    </source>
</evidence>
<dbReference type="EMBL" id="KN832569">
    <property type="protein sequence ID" value="KII84816.1"/>
    <property type="molecule type" value="Genomic_DNA"/>
</dbReference>
<dbReference type="AlphaFoldDB" id="A0A0C9SL39"/>
<gene>
    <name evidence="2" type="ORF">PLICRDRAFT_45619</name>
</gene>
<keyword evidence="3" id="KW-1185">Reference proteome</keyword>
<evidence type="ECO:0000313" key="3">
    <source>
        <dbReference type="Proteomes" id="UP000053263"/>
    </source>
</evidence>
<feature type="chain" id="PRO_5002219958" evidence="1">
    <location>
        <begin position="26"/>
        <end position="51"/>
    </location>
</feature>
<accession>A0A0C9SL39</accession>
<dbReference type="Proteomes" id="UP000053263">
    <property type="component" value="Unassembled WGS sequence"/>
</dbReference>
<sequence>MCSGDWWSLAMSLVLIAVPCLLLQAVKPAHVQHPVTYELFPRGIVHRIRIL</sequence>
<feature type="signal peptide" evidence="1">
    <location>
        <begin position="1"/>
        <end position="25"/>
    </location>
</feature>
<reference evidence="2 3" key="1">
    <citation type="submission" date="2014-06" db="EMBL/GenBank/DDBJ databases">
        <title>Evolutionary Origins and Diversification of the Mycorrhizal Mutualists.</title>
        <authorList>
            <consortium name="DOE Joint Genome Institute"/>
            <consortium name="Mycorrhizal Genomics Consortium"/>
            <person name="Kohler A."/>
            <person name="Kuo A."/>
            <person name="Nagy L.G."/>
            <person name="Floudas D."/>
            <person name="Copeland A."/>
            <person name="Barry K.W."/>
            <person name="Cichocki N."/>
            <person name="Veneault-Fourrey C."/>
            <person name="LaButti K."/>
            <person name="Lindquist E.A."/>
            <person name="Lipzen A."/>
            <person name="Lundell T."/>
            <person name="Morin E."/>
            <person name="Murat C."/>
            <person name="Riley R."/>
            <person name="Ohm R."/>
            <person name="Sun H."/>
            <person name="Tunlid A."/>
            <person name="Henrissat B."/>
            <person name="Grigoriev I.V."/>
            <person name="Hibbett D.S."/>
            <person name="Martin F."/>
        </authorList>
    </citation>
    <scope>NUCLEOTIDE SEQUENCE [LARGE SCALE GENOMIC DNA]</scope>
    <source>
        <strain evidence="2 3">FD-325 SS-3</strain>
    </source>
</reference>
<dbReference type="HOGENOM" id="CLU_3107419_0_0_1"/>
<name>A0A0C9SL39_PLICR</name>
<organism evidence="2 3">
    <name type="scientific">Plicaturopsis crispa FD-325 SS-3</name>
    <dbReference type="NCBI Taxonomy" id="944288"/>
    <lineage>
        <taxon>Eukaryota</taxon>
        <taxon>Fungi</taxon>
        <taxon>Dikarya</taxon>
        <taxon>Basidiomycota</taxon>
        <taxon>Agaricomycotina</taxon>
        <taxon>Agaricomycetes</taxon>
        <taxon>Agaricomycetidae</taxon>
        <taxon>Amylocorticiales</taxon>
        <taxon>Amylocorticiaceae</taxon>
        <taxon>Plicatura</taxon>
        <taxon>Plicaturopsis crispa</taxon>
    </lineage>
</organism>
<keyword evidence="1" id="KW-0732">Signal</keyword>
<evidence type="ECO:0000313" key="2">
    <source>
        <dbReference type="EMBL" id="KII84816.1"/>
    </source>
</evidence>